<accession>A0A934MX22</accession>
<dbReference type="InterPro" id="IPR013538">
    <property type="entry name" value="ASHA1/2-like_C"/>
</dbReference>
<evidence type="ECO:0000259" key="2">
    <source>
        <dbReference type="Pfam" id="PF08327"/>
    </source>
</evidence>
<evidence type="ECO:0000313" key="3">
    <source>
        <dbReference type="EMBL" id="MBJ6363732.1"/>
    </source>
</evidence>
<reference evidence="3" key="1">
    <citation type="submission" date="2020-12" db="EMBL/GenBank/DDBJ databases">
        <authorList>
            <person name="Huq M.A."/>
        </authorList>
    </citation>
    <scope>NUCLEOTIDE SEQUENCE</scope>
    <source>
        <strain evidence="3">MAHUQ-46</strain>
    </source>
</reference>
<sequence length="143" mass="16282">MSEHMESRLPDIRKTVVFNASIEKTWEAVATSEGLEAWFMPNDFEPVEGHEFHLNAAQFGMSPCTVIEVDRPNRLAFRWGKDWTITMELKDLGGKTEFTLIHSGWAADTVTEFGDSHTVIRGRMEGGWEPMVDKRLRALVEGQ</sequence>
<dbReference type="Gene3D" id="3.30.530.20">
    <property type="match status" value="1"/>
</dbReference>
<dbReference type="Proteomes" id="UP000640274">
    <property type="component" value="Unassembled WGS sequence"/>
</dbReference>
<proteinExistence type="inferred from homology"/>
<comment type="similarity">
    <text evidence="1">Belongs to the AHA1 family.</text>
</comment>
<evidence type="ECO:0000256" key="1">
    <source>
        <dbReference type="ARBA" id="ARBA00006817"/>
    </source>
</evidence>
<dbReference type="EMBL" id="JAELUP010000103">
    <property type="protein sequence ID" value="MBJ6363732.1"/>
    <property type="molecule type" value="Genomic_DNA"/>
</dbReference>
<dbReference type="RefSeq" id="WP_199021251.1">
    <property type="nucleotide sequence ID" value="NZ_JAELUP010000103.1"/>
</dbReference>
<keyword evidence="4" id="KW-1185">Reference proteome</keyword>
<dbReference type="CDD" id="cd07814">
    <property type="entry name" value="SRPBCC_CalC_Aha1-like"/>
    <property type="match status" value="1"/>
</dbReference>
<comment type="caution">
    <text evidence="3">The sequence shown here is derived from an EMBL/GenBank/DDBJ whole genome shotgun (WGS) entry which is preliminary data.</text>
</comment>
<protein>
    <submittedName>
        <fullName evidence="3">SRPBCC domain-containing protein</fullName>
    </submittedName>
</protein>
<dbReference type="Pfam" id="PF08327">
    <property type="entry name" value="AHSA1"/>
    <property type="match status" value="1"/>
</dbReference>
<dbReference type="InterPro" id="IPR023393">
    <property type="entry name" value="START-like_dom_sf"/>
</dbReference>
<feature type="domain" description="Activator of Hsp90 ATPase homologue 1/2-like C-terminal" evidence="2">
    <location>
        <begin position="19"/>
        <end position="141"/>
    </location>
</feature>
<name>A0A934MX22_9BACL</name>
<evidence type="ECO:0000313" key="4">
    <source>
        <dbReference type="Proteomes" id="UP000640274"/>
    </source>
</evidence>
<gene>
    <name evidence="3" type="ORF">JFN88_21195</name>
</gene>
<organism evidence="3 4">
    <name type="scientific">Paenibacillus roseus</name>
    <dbReference type="NCBI Taxonomy" id="2798579"/>
    <lineage>
        <taxon>Bacteria</taxon>
        <taxon>Bacillati</taxon>
        <taxon>Bacillota</taxon>
        <taxon>Bacilli</taxon>
        <taxon>Bacillales</taxon>
        <taxon>Paenibacillaceae</taxon>
        <taxon>Paenibacillus</taxon>
    </lineage>
</organism>
<dbReference type="SUPFAM" id="SSF55961">
    <property type="entry name" value="Bet v1-like"/>
    <property type="match status" value="1"/>
</dbReference>
<dbReference type="AlphaFoldDB" id="A0A934MX22"/>